<dbReference type="Gene3D" id="1.10.3720.10">
    <property type="entry name" value="MetI-like"/>
    <property type="match status" value="1"/>
</dbReference>
<evidence type="ECO:0000256" key="1">
    <source>
        <dbReference type="ARBA" id="ARBA00004651"/>
    </source>
</evidence>
<dbReference type="PROSITE" id="PS50928">
    <property type="entry name" value="ABC_TM1"/>
    <property type="match status" value="1"/>
</dbReference>
<keyword evidence="3" id="KW-1003">Cell membrane</keyword>
<keyword evidence="2 7" id="KW-0813">Transport</keyword>
<name>A0A537K077_9BACT</name>
<reference evidence="9 10" key="1">
    <citation type="journal article" date="2019" name="Nat. Microbiol.">
        <title>Mediterranean grassland soil C-N compound turnover is dependent on rainfall and depth, and is mediated by genomically divergent microorganisms.</title>
        <authorList>
            <person name="Diamond S."/>
            <person name="Andeer P.F."/>
            <person name="Li Z."/>
            <person name="Crits-Christoph A."/>
            <person name="Burstein D."/>
            <person name="Anantharaman K."/>
            <person name="Lane K.R."/>
            <person name="Thomas B.C."/>
            <person name="Pan C."/>
            <person name="Northen T.R."/>
            <person name="Banfield J.F."/>
        </authorList>
    </citation>
    <scope>NUCLEOTIDE SEQUENCE [LARGE SCALE GENOMIC DNA]</scope>
    <source>
        <strain evidence="9">NP_3</strain>
    </source>
</reference>
<dbReference type="GO" id="GO:0055085">
    <property type="term" value="P:transmembrane transport"/>
    <property type="evidence" value="ECO:0007669"/>
    <property type="project" value="InterPro"/>
</dbReference>
<evidence type="ECO:0000256" key="7">
    <source>
        <dbReference type="RuleBase" id="RU363032"/>
    </source>
</evidence>
<keyword evidence="6 7" id="KW-0472">Membrane</keyword>
<feature type="transmembrane region" description="Helical" evidence="7">
    <location>
        <begin position="186"/>
        <end position="208"/>
    </location>
</feature>
<comment type="subcellular location">
    <subcellularLocation>
        <location evidence="1 7">Cell membrane</location>
        <topology evidence="1 7">Multi-pass membrane protein</topology>
    </subcellularLocation>
</comment>
<dbReference type="InterPro" id="IPR000515">
    <property type="entry name" value="MetI-like"/>
</dbReference>
<comment type="caution">
    <text evidence="9">The sequence shown here is derived from an EMBL/GenBank/DDBJ whole genome shotgun (WGS) entry which is preliminary data.</text>
</comment>
<evidence type="ECO:0000313" key="10">
    <source>
        <dbReference type="Proteomes" id="UP000318509"/>
    </source>
</evidence>
<protein>
    <submittedName>
        <fullName evidence="9">Carbohydrate ABC transporter permease</fullName>
    </submittedName>
</protein>
<dbReference type="InterPro" id="IPR035906">
    <property type="entry name" value="MetI-like_sf"/>
</dbReference>
<feature type="domain" description="ABC transmembrane type-1" evidence="8">
    <location>
        <begin position="74"/>
        <end position="266"/>
    </location>
</feature>
<evidence type="ECO:0000256" key="5">
    <source>
        <dbReference type="ARBA" id="ARBA00022989"/>
    </source>
</evidence>
<feature type="transmembrane region" description="Helical" evidence="7">
    <location>
        <begin position="147"/>
        <end position="165"/>
    </location>
</feature>
<feature type="transmembrane region" description="Helical" evidence="7">
    <location>
        <begin position="107"/>
        <end position="127"/>
    </location>
</feature>
<dbReference type="PANTHER" id="PTHR32243:SF18">
    <property type="entry name" value="INNER MEMBRANE ABC TRANSPORTER PERMEASE PROTEIN YCJP"/>
    <property type="match status" value="1"/>
</dbReference>
<keyword evidence="5 7" id="KW-1133">Transmembrane helix</keyword>
<proteinExistence type="inferred from homology"/>
<comment type="similarity">
    <text evidence="7">Belongs to the binding-protein-dependent transport system permease family.</text>
</comment>
<dbReference type="CDD" id="cd06261">
    <property type="entry name" value="TM_PBP2"/>
    <property type="match status" value="1"/>
</dbReference>
<evidence type="ECO:0000256" key="2">
    <source>
        <dbReference type="ARBA" id="ARBA00022448"/>
    </source>
</evidence>
<feature type="transmembrane region" description="Helical" evidence="7">
    <location>
        <begin position="12"/>
        <end position="33"/>
    </location>
</feature>
<dbReference type="EMBL" id="VBAK01000132">
    <property type="protein sequence ID" value="TMI88922.1"/>
    <property type="molecule type" value="Genomic_DNA"/>
</dbReference>
<dbReference type="AlphaFoldDB" id="A0A537K077"/>
<dbReference type="Pfam" id="PF00528">
    <property type="entry name" value="BPD_transp_1"/>
    <property type="match status" value="1"/>
</dbReference>
<keyword evidence="4 7" id="KW-0812">Transmembrane</keyword>
<dbReference type="PANTHER" id="PTHR32243">
    <property type="entry name" value="MALTOSE TRANSPORT SYSTEM PERMEASE-RELATED"/>
    <property type="match status" value="1"/>
</dbReference>
<dbReference type="GO" id="GO:0005886">
    <property type="term" value="C:plasma membrane"/>
    <property type="evidence" value="ECO:0007669"/>
    <property type="project" value="UniProtKB-SubCell"/>
</dbReference>
<evidence type="ECO:0000256" key="3">
    <source>
        <dbReference type="ARBA" id="ARBA00022475"/>
    </source>
</evidence>
<dbReference type="InterPro" id="IPR050901">
    <property type="entry name" value="BP-dep_ABC_trans_perm"/>
</dbReference>
<feature type="transmembrane region" description="Helical" evidence="7">
    <location>
        <begin position="78"/>
        <end position="100"/>
    </location>
</feature>
<feature type="transmembrane region" description="Helical" evidence="7">
    <location>
        <begin position="242"/>
        <end position="266"/>
    </location>
</feature>
<organism evidence="9 10">
    <name type="scientific">Candidatus Segetimicrobium genomatis</name>
    <dbReference type="NCBI Taxonomy" id="2569760"/>
    <lineage>
        <taxon>Bacteria</taxon>
        <taxon>Bacillati</taxon>
        <taxon>Candidatus Sysuimicrobiota</taxon>
        <taxon>Candidatus Sysuimicrobiia</taxon>
        <taxon>Candidatus Sysuimicrobiales</taxon>
        <taxon>Candidatus Segetimicrobiaceae</taxon>
        <taxon>Candidatus Segetimicrobium</taxon>
    </lineage>
</organism>
<evidence type="ECO:0000313" key="9">
    <source>
        <dbReference type="EMBL" id="TMI88922.1"/>
    </source>
</evidence>
<evidence type="ECO:0000259" key="8">
    <source>
        <dbReference type="PROSITE" id="PS50928"/>
    </source>
</evidence>
<dbReference type="SUPFAM" id="SSF161098">
    <property type="entry name" value="MetI-like"/>
    <property type="match status" value="1"/>
</dbReference>
<evidence type="ECO:0000256" key="6">
    <source>
        <dbReference type="ARBA" id="ARBA00023136"/>
    </source>
</evidence>
<gene>
    <name evidence="9" type="ORF">E6H00_11205</name>
</gene>
<evidence type="ECO:0000256" key="4">
    <source>
        <dbReference type="ARBA" id="ARBA00022692"/>
    </source>
</evidence>
<dbReference type="Proteomes" id="UP000318509">
    <property type="component" value="Unassembled WGS sequence"/>
</dbReference>
<accession>A0A537K077</accession>
<sequence>MVGASGWRARAFGLYLPLAGFVVFALFPFYWMLITSLKPNQELYNPQIMPLVVHHPTLKHYADLLTQTQFLRWTYNTMAVAVVSTAASLVLGVMAAYPLARMRFPGAAVLAVGIATTYLVPQTLLFIPMAEIVDRLGLGDTLGSVMLTYPTFLVPFCAWLLMGYFKSVPRELEEAARIDGASRWQAMVRVVLPISTPGLLSAGIFAFTLSQNEFLYALIFLTKTSVRTVPVGAIAELIRGDVFYWGQLMAAALLGCVPVAFIYSFFVEHYVGGLTSGSVKT</sequence>